<protein>
    <submittedName>
        <fullName evidence="1">Uncharacterized protein</fullName>
    </submittedName>
</protein>
<evidence type="ECO:0000313" key="1">
    <source>
        <dbReference type="EMBL" id="MEQ2711383.1"/>
    </source>
</evidence>
<gene>
    <name evidence="1" type="ORF">AAAU51_09370</name>
</gene>
<comment type="caution">
    <text evidence="1">The sequence shown here is derived from an EMBL/GenBank/DDBJ whole genome shotgun (WGS) entry which is preliminary data.</text>
</comment>
<keyword evidence="2" id="KW-1185">Reference proteome</keyword>
<reference evidence="1 2" key="1">
    <citation type="submission" date="2024-04" db="EMBL/GenBank/DDBJ databases">
        <title>Human intestinal bacterial collection.</title>
        <authorList>
            <person name="Pauvert C."/>
            <person name="Hitch T.C.A."/>
            <person name="Clavel T."/>
        </authorList>
    </citation>
    <scope>NUCLEOTIDE SEQUENCE [LARGE SCALE GENOMIC DNA]</scope>
    <source>
        <strain evidence="1 2">CLA-AA-H249</strain>
    </source>
</reference>
<dbReference type="EMBL" id="JBBNIN010000013">
    <property type="protein sequence ID" value="MEQ2711383.1"/>
    <property type="molecule type" value="Genomic_DNA"/>
</dbReference>
<accession>A0ABV1IVY2</accession>
<organism evidence="1 2">
    <name type="scientific">Anaerostipes amylophilus</name>
    <dbReference type="NCBI Taxonomy" id="2981779"/>
    <lineage>
        <taxon>Bacteria</taxon>
        <taxon>Bacillati</taxon>
        <taxon>Bacillota</taxon>
        <taxon>Clostridia</taxon>
        <taxon>Lachnospirales</taxon>
        <taxon>Lachnospiraceae</taxon>
        <taxon>Anaerostipes</taxon>
    </lineage>
</organism>
<dbReference type="Proteomes" id="UP001482154">
    <property type="component" value="Unassembled WGS sequence"/>
</dbReference>
<name>A0ABV1IVY2_9FIRM</name>
<proteinExistence type="predicted"/>
<sequence length="62" mass="6884">MAQIRQKLAKVYIHSQDNGNDFGIIDHLAEVGYDVDFEVVDNGVGNKVISCEIYDAGGKERQ</sequence>
<evidence type="ECO:0000313" key="2">
    <source>
        <dbReference type="Proteomes" id="UP001482154"/>
    </source>
</evidence>
<dbReference type="RefSeq" id="WP_022374785.1">
    <property type="nucleotide sequence ID" value="NZ_JBBNIN010000013.1"/>
</dbReference>